<sequence length="72" mass="8263">MLVGYFIVQISIADDAHRFVVLPVPSNRATSCAKRFFARPRMPMRHTSTLTSRHLRSRTIGTSLLKAWIQHI</sequence>
<evidence type="ECO:0000313" key="1">
    <source>
        <dbReference type="EMBL" id="KAG8589046.1"/>
    </source>
</evidence>
<comment type="caution">
    <text evidence="1">The sequence shown here is derived from an EMBL/GenBank/DDBJ whole genome shotgun (WGS) entry which is preliminary data.</text>
</comment>
<organism evidence="1 2">
    <name type="scientific">Engystomops pustulosus</name>
    <name type="common">Tungara frog</name>
    <name type="synonym">Physalaemus pustulosus</name>
    <dbReference type="NCBI Taxonomy" id="76066"/>
    <lineage>
        <taxon>Eukaryota</taxon>
        <taxon>Metazoa</taxon>
        <taxon>Chordata</taxon>
        <taxon>Craniata</taxon>
        <taxon>Vertebrata</taxon>
        <taxon>Euteleostomi</taxon>
        <taxon>Amphibia</taxon>
        <taxon>Batrachia</taxon>
        <taxon>Anura</taxon>
        <taxon>Neobatrachia</taxon>
        <taxon>Hyloidea</taxon>
        <taxon>Leptodactylidae</taxon>
        <taxon>Leiuperinae</taxon>
        <taxon>Engystomops</taxon>
    </lineage>
</organism>
<reference evidence="1" key="1">
    <citation type="thesis" date="2020" institute="ProQuest LLC" country="789 East Eisenhower Parkway, Ann Arbor, MI, USA">
        <title>Comparative Genomics and Chromosome Evolution.</title>
        <authorList>
            <person name="Mudd A.B."/>
        </authorList>
    </citation>
    <scope>NUCLEOTIDE SEQUENCE</scope>
    <source>
        <strain evidence="1">237g6f4</strain>
        <tissue evidence="1">Blood</tissue>
    </source>
</reference>
<proteinExistence type="predicted"/>
<gene>
    <name evidence="1" type="ORF">GDO81_006226</name>
</gene>
<dbReference type="EMBL" id="WNYA01000002">
    <property type="protein sequence ID" value="KAG8589046.1"/>
    <property type="molecule type" value="Genomic_DNA"/>
</dbReference>
<evidence type="ECO:0000313" key="2">
    <source>
        <dbReference type="Proteomes" id="UP000824782"/>
    </source>
</evidence>
<name>A0AAV7CW02_ENGPU</name>
<keyword evidence="2" id="KW-1185">Reference proteome</keyword>
<dbReference type="AlphaFoldDB" id="A0AAV7CW02"/>
<accession>A0AAV7CW02</accession>
<protein>
    <submittedName>
        <fullName evidence="1">Uncharacterized protein</fullName>
    </submittedName>
</protein>
<dbReference type="Proteomes" id="UP000824782">
    <property type="component" value="Unassembled WGS sequence"/>
</dbReference>